<dbReference type="Pfam" id="PF01551">
    <property type="entry name" value="Peptidase_M23"/>
    <property type="match status" value="1"/>
</dbReference>
<dbReference type="PANTHER" id="PTHR21666">
    <property type="entry name" value="PEPTIDASE-RELATED"/>
    <property type="match status" value="1"/>
</dbReference>
<proteinExistence type="predicted"/>
<dbReference type="GO" id="GO:0004222">
    <property type="term" value="F:metalloendopeptidase activity"/>
    <property type="evidence" value="ECO:0007669"/>
    <property type="project" value="TreeGrafter"/>
</dbReference>
<dbReference type="Gene3D" id="3.10.450.350">
    <property type="match status" value="1"/>
</dbReference>
<evidence type="ECO:0000259" key="9">
    <source>
        <dbReference type="Pfam" id="PF19425"/>
    </source>
</evidence>
<evidence type="ECO:0000259" key="8">
    <source>
        <dbReference type="Pfam" id="PF01551"/>
    </source>
</evidence>
<evidence type="ECO:0000256" key="2">
    <source>
        <dbReference type="ARBA" id="ARBA00004196"/>
    </source>
</evidence>
<dbReference type="Gene3D" id="2.70.70.10">
    <property type="entry name" value="Glucose Permease (Domain IIA)"/>
    <property type="match status" value="1"/>
</dbReference>
<accession>M7NXG3</accession>
<evidence type="ECO:0000313" key="11">
    <source>
        <dbReference type="Proteomes" id="UP000011910"/>
    </source>
</evidence>
<evidence type="ECO:0000256" key="1">
    <source>
        <dbReference type="ARBA" id="ARBA00001947"/>
    </source>
</evidence>
<dbReference type="CDD" id="cd12797">
    <property type="entry name" value="M23_peptidase"/>
    <property type="match status" value="1"/>
</dbReference>
<keyword evidence="6" id="KW-0862">Zinc</keyword>
<dbReference type="STRING" id="1279009.ADICEAN_01768"/>
<gene>
    <name evidence="10" type="ORF">ADICEAN_01768</name>
</gene>
<protein>
    <submittedName>
        <fullName evidence="10">Glycyl-glycine endopeptidase ALE-1</fullName>
        <ecNumber evidence="10">3.4.24.75</ecNumber>
    </submittedName>
</protein>
<dbReference type="InterPro" id="IPR016047">
    <property type="entry name" value="M23ase_b-sheet_dom"/>
</dbReference>
<feature type="domain" description="Csd3-like second N-terminal" evidence="9">
    <location>
        <begin position="164"/>
        <end position="282"/>
    </location>
</feature>
<dbReference type="GO" id="GO:0046872">
    <property type="term" value="F:metal ion binding"/>
    <property type="evidence" value="ECO:0007669"/>
    <property type="project" value="UniProtKB-KW"/>
</dbReference>
<name>M7NXG3_9BACT</name>
<dbReference type="PATRIC" id="fig|1279009.4.peg.1798"/>
<keyword evidence="4" id="KW-0479">Metal-binding</keyword>
<sequence length="440" mass="49336">MSKRAVAALLLVAVLVCAWWTGRDLLEQSLKKNKAQKFAKYTQQDTDQEDQPAVLPEPTILYGMVVDSFQVVEHTIRPRQNLADILIPFNIEARIASELASKCKSIFDVRRLAANKKVTILASKDSSQTAQFMIYEPNPTEFVVFSLADTLGATLVQRETRTVEKSIYGTITSSLSESMTQAGGNAALTSKLVDVFAWQIDFFRIQKGDSFRLIYEEEWVEDKPIGVGKVLAVEFAHAGQTYSAYYYDQGQGSNYFDENGNSMRQAFLKAPLNFTRISSRFTMKRFHPVQKRWKAHLGTDYAAPTGTEIYTVGDGVVVEAGYNGGNGNYVKVKHNDTYTTQYLHMSKIARGMKKGTRVRQGQVIGYVGSTGLATGPHLCFRFWKNGKQIDPFSIKMPPAEPIGKQHLQAFQEVKQQYAQRLAAIELPEEEHQKEGLQASL</sequence>
<evidence type="ECO:0000313" key="10">
    <source>
        <dbReference type="EMBL" id="EMR03109.1"/>
    </source>
</evidence>
<dbReference type="SUPFAM" id="SSF51261">
    <property type="entry name" value="Duplicated hybrid motif"/>
    <property type="match status" value="1"/>
</dbReference>
<dbReference type="InterPro" id="IPR011055">
    <property type="entry name" value="Dup_hybrid_motif"/>
</dbReference>
<comment type="subcellular location">
    <subcellularLocation>
        <location evidence="2">Cell envelope</location>
    </subcellularLocation>
</comment>
<reference evidence="10 11" key="1">
    <citation type="journal article" date="2013" name="Genome Announc.">
        <title>Draft Genome Sequence of Cesiribacter andamanensis Strain AMV16T, Isolated from a Soil Sample from a Mud Volcano in the Andaman Islands, India.</title>
        <authorList>
            <person name="Shivaji S."/>
            <person name="Ara S."/>
            <person name="Begum Z."/>
            <person name="Srinivas T.N."/>
            <person name="Singh A."/>
            <person name="Kumar Pinnaka A."/>
        </authorList>
    </citation>
    <scope>NUCLEOTIDE SEQUENCE [LARGE SCALE GENOMIC DNA]</scope>
    <source>
        <strain evidence="10 11">AMV16</strain>
    </source>
</reference>
<evidence type="ECO:0000256" key="5">
    <source>
        <dbReference type="ARBA" id="ARBA00022801"/>
    </source>
</evidence>
<dbReference type="OrthoDB" id="9810477at2"/>
<dbReference type="PANTHER" id="PTHR21666:SF288">
    <property type="entry name" value="CELL DIVISION PROTEIN YTFB"/>
    <property type="match status" value="1"/>
</dbReference>
<evidence type="ECO:0000256" key="7">
    <source>
        <dbReference type="ARBA" id="ARBA00023049"/>
    </source>
</evidence>
<organism evidence="10 11">
    <name type="scientific">Cesiribacter andamanensis AMV16</name>
    <dbReference type="NCBI Taxonomy" id="1279009"/>
    <lineage>
        <taxon>Bacteria</taxon>
        <taxon>Pseudomonadati</taxon>
        <taxon>Bacteroidota</taxon>
        <taxon>Cytophagia</taxon>
        <taxon>Cytophagales</taxon>
        <taxon>Cesiribacteraceae</taxon>
        <taxon>Cesiribacter</taxon>
    </lineage>
</organism>
<comment type="caution">
    <text evidence="10">The sequence shown here is derived from an EMBL/GenBank/DDBJ whole genome shotgun (WGS) entry which is preliminary data.</text>
</comment>
<keyword evidence="3" id="KW-0645">Protease</keyword>
<comment type="cofactor">
    <cofactor evidence="1">
        <name>Zn(2+)</name>
        <dbReference type="ChEBI" id="CHEBI:29105"/>
    </cofactor>
</comment>
<evidence type="ECO:0000256" key="6">
    <source>
        <dbReference type="ARBA" id="ARBA00022833"/>
    </source>
</evidence>
<dbReference type="EMBL" id="AODQ01000035">
    <property type="protein sequence ID" value="EMR03109.1"/>
    <property type="molecule type" value="Genomic_DNA"/>
</dbReference>
<dbReference type="EC" id="3.4.24.75" evidence="10"/>
<dbReference type="InterPro" id="IPR045834">
    <property type="entry name" value="Csd3_N2"/>
</dbReference>
<dbReference type="GO" id="GO:0006508">
    <property type="term" value="P:proteolysis"/>
    <property type="evidence" value="ECO:0007669"/>
    <property type="project" value="UniProtKB-KW"/>
</dbReference>
<dbReference type="Proteomes" id="UP000011910">
    <property type="component" value="Unassembled WGS sequence"/>
</dbReference>
<dbReference type="AlphaFoldDB" id="M7NXG3"/>
<dbReference type="InterPro" id="IPR050570">
    <property type="entry name" value="Cell_wall_metabolism_enzyme"/>
</dbReference>
<keyword evidence="5 10" id="KW-0378">Hydrolase</keyword>
<dbReference type="Pfam" id="PF19425">
    <property type="entry name" value="Csd3_N2"/>
    <property type="match status" value="1"/>
</dbReference>
<dbReference type="eggNOG" id="COG0739">
    <property type="taxonomic scope" value="Bacteria"/>
</dbReference>
<dbReference type="GO" id="GO:0030313">
    <property type="term" value="C:cell envelope"/>
    <property type="evidence" value="ECO:0007669"/>
    <property type="project" value="UniProtKB-SubCell"/>
</dbReference>
<feature type="domain" description="M23ase beta-sheet core" evidence="8">
    <location>
        <begin position="295"/>
        <end position="391"/>
    </location>
</feature>
<keyword evidence="11" id="KW-1185">Reference proteome</keyword>
<keyword evidence="7" id="KW-0482">Metalloprotease</keyword>
<evidence type="ECO:0000256" key="4">
    <source>
        <dbReference type="ARBA" id="ARBA00022723"/>
    </source>
</evidence>
<evidence type="ECO:0000256" key="3">
    <source>
        <dbReference type="ARBA" id="ARBA00022670"/>
    </source>
</evidence>